<accession>A0A9X9QBU6</accession>
<evidence type="ECO:0000313" key="1">
    <source>
        <dbReference type="EMBL" id="VDB84046.1"/>
    </source>
</evidence>
<dbReference type="PROSITE" id="PS51257">
    <property type="entry name" value="PROKAR_LIPOPROTEIN"/>
    <property type="match status" value="1"/>
</dbReference>
<dbReference type="AlphaFoldDB" id="A0A9X9QBU6"/>
<reference evidence="1 2" key="1">
    <citation type="submission" date="2018-08" db="EMBL/GenBank/DDBJ databases">
        <authorList>
            <person name="Muller C M."/>
        </authorList>
    </citation>
    <scope>NUCLEOTIDE SEQUENCE [LARGE SCALE GENOMIC DNA]</scope>
</reference>
<sequence>MKRTHIMVHFIIVSSTSCR</sequence>
<protein>
    <submittedName>
        <fullName evidence="1">Bgt-51665</fullName>
    </submittedName>
</protein>
<dbReference type="EMBL" id="LR026988">
    <property type="protein sequence ID" value="VDB84046.1"/>
    <property type="molecule type" value="Genomic_DNA"/>
</dbReference>
<proteinExistence type="predicted"/>
<name>A0A9X9QBU6_BLUGR</name>
<keyword evidence="2" id="KW-1185">Reference proteome</keyword>
<gene>
    <name evidence="1" type="ORF">BGT96224V316_LOCUS3130</name>
</gene>
<organism evidence="1 2">
    <name type="scientific">Blumeria graminis f. sp. tritici</name>
    <dbReference type="NCBI Taxonomy" id="62690"/>
    <lineage>
        <taxon>Eukaryota</taxon>
        <taxon>Fungi</taxon>
        <taxon>Dikarya</taxon>
        <taxon>Ascomycota</taxon>
        <taxon>Pezizomycotina</taxon>
        <taxon>Leotiomycetes</taxon>
        <taxon>Erysiphales</taxon>
        <taxon>Erysiphaceae</taxon>
        <taxon>Blumeria</taxon>
    </lineage>
</organism>
<dbReference type="Proteomes" id="UP000324639">
    <property type="component" value="Chromosome Bgt_-05"/>
</dbReference>
<evidence type="ECO:0000313" key="2">
    <source>
        <dbReference type="Proteomes" id="UP000324639"/>
    </source>
</evidence>